<dbReference type="Proteomes" id="UP000023152">
    <property type="component" value="Unassembled WGS sequence"/>
</dbReference>
<organism evidence="2 3">
    <name type="scientific">Reticulomyxa filosa</name>
    <dbReference type="NCBI Taxonomy" id="46433"/>
    <lineage>
        <taxon>Eukaryota</taxon>
        <taxon>Sar</taxon>
        <taxon>Rhizaria</taxon>
        <taxon>Retaria</taxon>
        <taxon>Foraminifera</taxon>
        <taxon>Monothalamids</taxon>
        <taxon>Reticulomyxidae</taxon>
        <taxon>Reticulomyxa</taxon>
    </lineage>
</organism>
<feature type="region of interest" description="Disordered" evidence="1">
    <location>
        <begin position="1"/>
        <end position="53"/>
    </location>
</feature>
<dbReference type="AlphaFoldDB" id="X6NG99"/>
<gene>
    <name evidence="2" type="ORF">RFI_12137</name>
</gene>
<evidence type="ECO:0000313" key="3">
    <source>
        <dbReference type="Proteomes" id="UP000023152"/>
    </source>
</evidence>
<keyword evidence="3" id="KW-1185">Reference proteome</keyword>
<protein>
    <submittedName>
        <fullName evidence="2">Uncharacterized protein</fullName>
    </submittedName>
</protein>
<feature type="compositionally biased region" description="Low complexity" evidence="1">
    <location>
        <begin position="27"/>
        <end position="45"/>
    </location>
</feature>
<evidence type="ECO:0000256" key="1">
    <source>
        <dbReference type="SAM" id="MobiDB-lite"/>
    </source>
</evidence>
<name>X6NG99_RETFI</name>
<sequence>MSGIGMIGQESEHKEQPNQSRSDNTSKDTSNTNNNNNNDTNTGNTQDDASGVDFVTMPQSFHHVKTEHQETFDAEQGEELVNWILETTTYQQQDENKTT</sequence>
<reference evidence="2 3" key="1">
    <citation type="journal article" date="2013" name="Curr. Biol.">
        <title>The Genome of the Foraminiferan Reticulomyxa filosa.</title>
        <authorList>
            <person name="Glockner G."/>
            <person name="Hulsmann N."/>
            <person name="Schleicher M."/>
            <person name="Noegel A.A."/>
            <person name="Eichinger L."/>
            <person name="Gallinger C."/>
            <person name="Pawlowski J."/>
            <person name="Sierra R."/>
            <person name="Euteneuer U."/>
            <person name="Pillet L."/>
            <person name="Moustafa A."/>
            <person name="Platzer M."/>
            <person name="Groth M."/>
            <person name="Szafranski K."/>
            <person name="Schliwa M."/>
        </authorList>
    </citation>
    <scope>NUCLEOTIDE SEQUENCE [LARGE SCALE GENOMIC DNA]</scope>
</reference>
<proteinExistence type="predicted"/>
<dbReference type="EMBL" id="ASPP01008804">
    <property type="protein sequence ID" value="ETO25006.1"/>
    <property type="molecule type" value="Genomic_DNA"/>
</dbReference>
<evidence type="ECO:0000313" key="2">
    <source>
        <dbReference type="EMBL" id="ETO25006.1"/>
    </source>
</evidence>
<accession>X6NG99</accession>
<comment type="caution">
    <text evidence="2">The sequence shown here is derived from an EMBL/GenBank/DDBJ whole genome shotgun (WGS) entry which is preliminary data.</text>
</comment>